<feature type="region of interest" description="Disordered" evidence="1">
    <location>
        <begin position="1"/>
        <end position="50"/>
    </location>
</feature>
<organism evidence="2 3">
    <name type="scientific">Dorcoceras hygrometricum</name>
    <dbReference type="NCBI Taxonomy" id="472368"/>
    <lineage>
        <taxon>Eukaryota</taxon>
        <taxon>Viridiplantae</taxon>
        <taxon>Streptophyta</taxon>
        <taxon>Embryophyta</taxon>
        <taxon>Tracheophyta</taxon>
        <taxon>Spermatophyta</taxon>
        <taxon>Magnoliopsida</taxon>
        <taxon>eudicotyledons</taxon>
        <taxon>Gunneridae</taxon>
        <taxon>Pentapetalae</taxon>
        <taxon>asterids</taxon>
        <taxon>lamiids</taxon>
        <taxon>Lamiales</taxon>
        <taxon>Gesneriaceae</taxon>
        <taxon>Didymocarpoideae</taxon>
        <taxon>Trichosporeae</taxon>
        <taxon>Loxocarpinae</taxon>
        <taxon>Dorcoceras</taxon>
    </lineage>
</organism>
<accession>A0A2Z7AI60</accession>
<dbReference type="EMBL" id="KV014895">
    <property type="protein sequence ID" value="KZV21404.1"/>
    <property type="molecule type" value="Genomic_DNA"/>
</dbReference>
<feature type="compositionally biased region" description="Polar residues" evidence="1">
    <location>
        <begin position="1"/>
        <end position="10"/>
    </location>
</feature>
<keyword evidence="3" id="KW-1185">Reference proteome</keyword>
<dbReference type="Proteomes" id="UP000250235">
    <property type="component" value="Unassembled WGS sequence"/>
</dbReference>
<evidence type="ECO:0000313" key="2">
    <source>
        <dbReference type="EMBL" id="KZV21404.1"/>
    </source>
</evidence>
<gene>
    <name evidence="2" type="ORF">F511_18570</name>
</gene>
<reference evidence="2 3" key="1">
    <citation type="journal article" date="2015" name="Proc. Natl. Acad. Sci. U.S.A.">
        <title>The resurrection genome of Boea hygrometrica: A blueprint for survival of dehydration.</title>
        <authorList>
            <person name="Xiao L."/>
            <person name="Yang G."/>
            <person name="Zhang L."/>
            <person name="Yang X."/>
            <person name="Zhao S."/>
            <person name="Ji Z."/>
            <person name="Zhou Q."/>
            <person name="Hu M."/>
            <person name="Wang Y."/>
            <person name="Chen M."/>
            <person name="Xu Y."/>
            <person name="Jin H."/>
            <person name="Xiao X."/>
            <person name="Hu G."/>
            <person name="Bao F."/>
            <person name="Hu Y."/>
            <person name="Wan P."/>
            <person name="Li L."/>
            <person name="Deng X."/>
            <person name="Kuang T."/>
            <person name="Xiang C."/>
            <person name="Zhu J.K."/>
            <person name="Oliver M.J."/>
            <person name="He Y."/>
        </authorList>
    </citation>
    <scope>NUCLEOTIDE SEQUENCE [LARGE SCALE GENOMIC DNA]</scope>
    <source>
        <strain evidence="3">cv. XS01</strain>
    </source>
</reference>
<dbReference type="AlphaFoldDB" id="A0A2Z7AI60"/>
<protein>
    <submittedName>
        <fullName evidence="2">Uncharacterized protein</fullName>
    </submittedName>
</protein>
<feature type="region of interest" description="Disordered" evidence="1">
    <location>
        <begin position="119"/>
        <end position="139"/>
    </location>
</feature>
<evidence type="ECO:0000256" key="1">
    <source>
        <dbReference type="SAM" id="MobiDB-lite"/>
    </source>
</evidence>
<proteinExistence type="predicted"/>
<evidence type="ECO:0000313" key="3">
    <source>
        <dbReference type="Proteomes" id="UP000250235"/>
    </source>
</evidence>
<name>A0A2Z7AI60_9LAMI</name>
<sequence length="139" mass="15841">MITQRNQNNFDAPYYHIGTRGPSRAPPTRPTLPRVRATAGPATPSLGHVPRTVQIELGRWPEDHDRPENTSQGLLSDVLENPFWIRLSLFRRSGYDICSLLWRIRGRYDFPYLRNKIPENHGVSRPSEIPAEVSSSPPT</sequence>